<dbReference type="Pfam" id="PF01874">
    <property type="entry name" value="CitG"/>
    <property type="match status" value="1"/>
</dbReference>
<keyword evidence="1" id="KW-0808">Transferase</keyword>
<evidence type="ECO:0000313" key="1">
    <source>
        <dbReference type="EMBL" id="TWT98725.1"/>
    </source>
</evidence>
<dbReference type="Gene3D" id="1.10.4200.10">
    <property type="entry name" value="Triphosphoribosyl-dephospho-CoA protein"/>
    <property type="match status" value="1"/>
</dbReference>
<name>A0A5C6AHQ6_9BACT</name>
<sequence length="293" mass="31212">MLAAGEPFRSRAESIRIACVLEATAAKVGNVHPGASFDDLAFDDFVKAADCTAEAMGGLRSLDQFGPSILKAIRSTRHATGTNVNLGIVLLLGPLLLGQPDTECAGDGPWRHGVAEALARLTPEHGGYVAAAIVEASAGGMDTSEVDDDDPLNLLNVEATDSTPAPYDLMDAMRRSASRDRIALQYATGFEDLFENVVPTLRRSIDETGDRLDGIVLAHVRLIAAAGDSLIARKCGDDQSRRIQGLARRCLDNYGPDSIAELDRQLRDPGHRFNPGTTADLIAAGLYVCLSDR</sequence>
<dbReference type="RefSeq" id="WP_146577421.1">
    <property type="nucleotide sequence ID" value="NZ_SJPM01000003.1"/>
</dbReference>
<dbReference type="Proteomes" id="UP000316213">
    <property type="component" value="Unassembled WGS sequence"/>
</dbReference>
<organism evidence="1 2">
    <name type="scientific">Neorhodopirellula pilleata</name>
    <dbReference type="NCBI Taxonomy" id="2714738"/>
    <lineage>
        <taxon>Bacteria</taxon>
        <taxon>Pseudomonadati</taxon>
        <taxon>Planctomycetota</taxon>
        <taxon>Planctomycetia</taxon>
        <taxon>Pirellulales</taxon>
        <taxon>Pirellulaceae</taxon>
        <taxon>Neorhodopirellula</taxon>
    </lineage>
</organism>
<dbReference type="GO" id="GO:0046917">
    <property type="term" value="F:triphosphoribosyl-dephospho-CoA synthase activity"/>
    <property type="evidence" value="ECO:0007669"/>
    <property type="project" value="InterPro"/>
</dbReference>
<dbReference type="OrthoDB" id="8525901at2"/>
<dbReference type="GO" id="GO:0005524">
    <property type="term" value="F:ATP binding"/>
    <property type="evidence" value="ECO:0007669"/>
    <property type="project" value="InterPro"/>
</dbReference>
<gene>
    <name evidence="1" type="ORF">Pla100_18900</name>
</gene>
<dbReference type="PANTHER" id="PTHR42280:SF1">
    <property type="entry name" value="CITG FAMILY PROTEIN"/>
    <property type="match status" value="1"/>
</dbReference>
<keyword evidence="2" id="KW-1185">Reference proteome</keyword>
<dbReference type="AlphaFoldDB" id="A0A5C6AHQ6"/>
<dbReference type="EMBL" id="SJPM01000003">
    <property type="protein sequence ID" value="TWT98725.1"/>
    <property type="molecule type" value="Genomic_DNA"/>
</dbReference>
<accession>A0A5C6AHQ6</accession>
<proteinExistence type="predicted"/>
<evidence type="ECO:0000313" key="2">
    <source>
        <dbReference type="Proteomes" id="UP000316213"/>
    </source>
</evidence>
<comment type="caution">
    <text evidence="1">The sequence shown here is derived from an EMBL/GenBank/DDBJ whole genome shotgun (WGS) entry which is preliminary data.</text>
</comment>
<dbReference type="InterPro" id="IPR002736">
    <property type="entry name" value="CitG"/>
</dbReference>
<reference evidence="1 2" key="1">
    <citation type="submission" date="2019-02" db="EMBL/GenBank/DDBJ databases">
        <title>Deep-cultivation of Planctomycetes and their phenomic and genomic characterization uncovers novel biology.</title>
        <authorList>
            <person name="Wiegand S."/>
            <person name="Jogler M."/>
            <person name="Boedeker C."/>
            <person name="Pinto D."/>
            <person name="Vollmers J."/>
            <person name="Rivas-Marin E."/>
            <person name="Kohn T."/>
            <person name="Peeters S.H."/>
            <person name="Heuer A."/>
            <person name="Rast P."/>
            <person name="Oberbeckmann S."/>
            <person name="Bunk B."/>
            <person name="Jeske O."/>
            <person name="Meyerdierks A."/>
            <person name="Storesund J.E."/>
            <person name="Kallscheuer N."/>
            <person name="Luecker S."/>
            <person name="Lage O.M."/>
            <person name="Pohl T."/>
            <person name="Merkel B.J."/>
            <person name="Hornburger P."/>
            <person name="Mueller R.-W."/>
            <person name="Bruemmer F."/>
            <person name="Labrenz M."/>
            <person name="Spormann A.M."/>
            <person name="Op Den Camp H."/>
            <person name="Overmann J."/>
            <person name="Amann R."/>
            <person name="Jetten M.S.M."/>
            <person name="Mascher T."/>
            <person name="Medema M.H."/>
            <person name="Devos D.P."/>
            <person name="Kaster A.-K."/>
            <person name="Ovreas L."/>
            <person name="Rohde M."/>
            <person name="Galperin M.Y."/>
            <person name="Jogler C."/>
        </authorList>
    </citation>
    <scope>NUCLEOTIDE SEQUENCE [LARGE SCALE GENOMIC DNA]</scope>
    <source>
        <strain evidence="1 2">Pla100</strain>
    </source>
</reference>
<dbReference type="PANTHER" id="PTHR42280">
    <property type="entry name" value="CITG FAMILY PROTEIN"/>
    <property type="match status" value="1"/>
</dbReference>
<protein>
    <submittedName>
        <fullName evidence="1">ATP:dephospho-CoA triphosphoribosyl transferase</fullName>
    </submittedName>
</protein>